<organism evidence="9 10">
    <name type="scientific">Taxus chinensis</name>
    <name type="common">Chinese yew</name>
    <name type="synonym">Taxus wallichiana var. chinensis</name>
    <dbReference type="NCBI Taxonomy" id="29808"/>
    <lineage>
        <taxon>Eukaryota</taxon>
        <taxon>Viridiplantae</taxon>
        <taxon>Streptophyta</taxon>
        <taxon>Embryophyta</taxon>
        <taxon>Tracheophyta</taxon>
        <taxon>Spermatophyta</taxon>
        <taxon>Pinopsida</taxon>
        <taxon>Pinidae</taxon>
        <taxon>Conifers II</taxon>
        <taxon>Cupressales</taxon>
        <taxon>Taxaceae</taxon>
        <taxon>Taxus</taxon>
    </lineage>
</organism>
<feature type="compositionally biased region" description="Basic and acidic residues" evidence="5">
    <location>
        <begin position="179"/>
        <end position="198"/>
    </location>
</feature>
<name>A0AA38FL18_TAXCH</name>
<feature type="transmembrane region" description="Helical" evidence="6">
    <location>
        <begin position="434"/>
        <end position="453"/>
    </location>
</feature>
<dbReference type="Proteomes" id="UP000824469">
    <property type="component" value="Unassembled WGS sequence"/>
</dbReference>
<evidence type="ECO:0000256" key="1">
    <source>
        <dbReference type="ARBA" id="ARBA00004141"/>
    </source>
</evidence>
<dbReference type="Pfam" id="PF23262">
    <property type="entry name" value="NFD4_C"/>
    <property type="match status" value="1"/>
</dbReference>
<dbReference type="Gene3D" id="1.20.1250.20">
    <property type="entry name" value="MFS general substrate transporter like domains"/>
    <property type="match status" value="1"/>
</dbReference>
<sequence length="475" mass="52457">VYILCFVAGNSICWFNTVSFRAAIDNFPTNRGIASGLSTSYSGLSAVIYTSLSSIVDRGHPSSYLLLNSIVPAVVAIISAILLHVSQSKKANEDEGGRRKFILFTVITIVTALYSILFEFLPHKKREVEGIYMSVLLILLLTPLFIPLRLAFGHTTTIGKVINYSSTPTLTPTPTASPEIHRNNSEEYSSTHDISEKSPSVDEEIKHYKAVDIEPEGRQLVTVRKSSPSLGGEHGIMDLLVSIDFWLYYFVYFCGGTVGLVYINNLGQILQSLGYSKTPVLVSLVSSFGFFGRIASGFPDYIQQWRVMKNWRALPRPAWIGIWMVPMAVSFMMLALLNPKDKRVLYLSTAIVGSSTGAITTIAIPTSSELFGLERFGVNHNILITNIAFGSLVFGEIAGVIYDSSSSSSSGRGKGRQSGDRHLCMGKQCFEKTFLLWGCVCSFGILVCVILSLRTRDLYESIRRQRQNKSQLTTD</sequence>
<dbReference type="SUPFAM" id="SSF103473">
    <property type="entry name" value="MFS general substrate transporter"/>
    <property type="match status" value="1"/>
</dbReference>
<dbReference type="OMA" id="EYSSTHD"/>
<feature type="non-terminal residue" evidence="9">
    <location>
        <position position="475"/>
    </location>
</feature>
<feature type="domain" description="Nodulin-like" evidence="7">
    <location>
        <begin position="1"/>
        <end position="148"/>
    </location>
</feature>
<dbReference type="AlphaFoldDB" id="A0AA38FL18"/>
<proteinExistence type="predicted"/>
<dbReference type="PANTHER" id="PTHR21576:SF167">
    <property type="entry name" value="OS09G0536700 PROTEIN"/>
    <property type="match status" value="1"/>
</dbReference>
<dbReference type="Pfam" id="PF06813">
    <property type="entry name" value="Nodulin-like"/>
    <property type="match status" value="1"/>
</dbReference>
<feature type="transmembrane region" description="Helical" evidence="6">
    <location>
        <begin position="278"/>
        <end position="298"/>
    </location>
</feature>
<dbReference type="InterPro" id="IPR036259">
    <property type="entry name" value="MFS_trans_sf"/>
</dbReference>
<feature type="transmembrane region" description="Helical" evidence="6">
    <location>
        <begin position="344"/>
        <end position="364"/>
    </location>
</feature>
<evidence type="ECO:0000256" key="6">
    <source>
        <dbReference type="SAM" id="Phobius"/>
    </source>
</evidence>
<evidence type="ECO:0000256" key="3">
    <source>
        <dbReference type="ARBA" id="ARBA00022989"/>
    </source>
</evidence>
<evidence type="ECO:0000313" key="9">
    <source>
        <dbReference type="EMBL" id="KAH9305952.1"/>
    </source>
</evidence>
<feature type="transmembrane region" description="Helical" evidence="6">
    <location>
        <begin position="64"/>
        <end position="86"/>
    </location>
</feature>
<dbReference type="EMBL" id="JAHRHJ020000008">
    <property type="protein sequence ID" value="KAH9305952.1"/>
    <property type="molecule type" value="Genomic_DNA"/>
</dbReference>
<feature type="transmembrane region" description="Helical" evidence="6">
    <location>
        <begin position="101"/>
        <end position="118"/>
    </location>
</feature>
<dbReference type="InterPro" id="IPR010658">
    <property type="entry name" value="Nodulin-like"/>
</dbReference>
<keyword evidence="4 6" id="KW-0472">Membrane</keyword>
<feature type="transmembrane region" description="Helical" evidence="6">
    <location>
        <begin position="318"/>
        <end position="337"/>
    </location>
</feature>
<feature type="domain" description="NFD4 C-terminal" evidence="8">
    <location>
        <begin position="233"/>
        <end position="459"/>
    </location>
</feature>
<dbReference type="GO" id="GO:0016020">
    <property type="term" value="C:membrane"/>
    <property type="evidence" value="ECO:0007669"/>
    <property type="project" value="UniProtKB-SubCell"/>
</dbReference>
<gene>
    <name evidence="9" type="ORF">KI387_010356</name>
</gene>
<evidence type="ECO:0000256" key="5">
    <source>
        <dbReference type="SAM" id="MobiDB-lite"/>
    </source>
</evidence>
<dbReference type="PANTHER" id="PTHR21576">
    <property type="entry name" value="UNCHARACTERIZED NODULIN-LIKE PROTEIN"/>
    <property type="match status" value="1"/>
</dbReference>
<comment type="caution">
    <text evidence="9">The sequence shown here is derived from an EMBL/GenBank/DDBJ whole genome shotgun (WGS) entry which is preliminary data.</text>
</comment>
<feature type="region of interest" description="Disordered" evidence="5">
    <location>
        <begin position="170"/>
        <end position="198"/>
    </location>
</feature>
<feature type="transmembrane region" description="Helical" evidence="6">
    <location>
        <begin position="246"/>
        <end position="266"/>
    </location>
</feature>
<keyword evidence="2 6" id="KW-0812">Transmembrane</keyword>
<comment type="subcellular location">
    <subcellularLocation>
        <location evidence="1">Membrane</location>
        <topology evidence="1">Multi-pass membrane protein</topology>
    </subcellularLocation>
</comment>
<feature type="transmembrane region" description="Helical" evidence="6">
    <location>
        <begin position="130"/>
        <end position="152"/>
    </location>
</feature>
<evidence type="ECO:0000256" key="2">
    <source>
        <dbReference type="ARBA" id="ARBA00022692"/>
    </source>
</evidence>
<dbReference type="InterPro" id="IPR056555">
    <property type="entry name" value="NFD4_C"/>
</dbReference>
<reference evidence="9 10" key="1">
    <citation type="journal article" date="2021" name="Nat. Plants">
        <title>The Taxus genome provides insights into paclitaxel biosynthesis.</title>
        <authorList>
            <person name="Xiong X."/>
            <person name="Gou J."/>
            <person name="Liao Q."/>
            <person name="Li Y."/>
            <person name="Zhou Q."/>
            <person name="Bi G."/>
            <person name="Li C."/>
            <person name="Du R."/>
            <person name="Wang X."/>
            <person name="Sun T."/>
            <person name="Guo L."/>
            <person name="Liang H."/>
            <person name="Lu P."/>
            <person name="Wu Y."/>
            <person name="Zhang Z."/>
            <person name="Ro D.K."/>
            <person name="Shang Y."/>
            <person name="Huang S."/>
            <person name="Yan J."/>
        </authorList>
    </citation>
    <scope>NUCLEOTIDE SEQUENCE [LARGE SCALE GENOMIC DNA]</scope>
    <source>
        <strain evidence="9">Ta-2019</strain>
    </source>
</reference>
<keyword evidence="3 6" id="KW-1133">Transmembrane helix</keyword>
<protein>
    <recommendedName>
        <fullName evidence="11">Nodulin-like domain-containing protein</fullName>
    </recommendedName>
</protein>
<evidence type="ECO:0000259" key="7">
    <source>
        <dbReference type="Pfam" id="PF06813"/>
    </source>
</evidence>
<evidence type="ECO:0000256" key="4">
    <source>
        <dbReference type="ARBA" id="ARBA00023136"/>
    </source>
</evidence>
<evidence type="ECO:0008006" key="11">
    <source>
        <dbReference type="Google" id="ProtNLM"/>
    </source>
</evidence>
<evidence type="ECO:0000259" key="8">
    <source>
        <dbReference type="Pfam" id="PF23262"/>
    </source>
</evidence>
<evidence type="ECO:0000313" key="10">
    <source>
        <dbReference type="Proteomes" id="UP000824469"/>
    </source>
</evidence>
<keyword evidence="10" id="KW-1185">Reference proteome</keyword>
<accession>A0AA38FL18</accession>